<dbReference type="InterPro" id="IPR014027">
    <property type="entry name" value="UDP-Glc/GDP-Man_DH_C"/>
</dbReference>
<evidence type="ECO:0000256" key="1">
    <source>
        <dbReference type="ARBA" id="ARBA00006601"/>
    </source>
</evidence>
<dbReference type="SMART" id="SM00984">
    <property type="entry name" value="UDPG_MGDP_dh_C"/>
    <property type="match status" value="1"/>
</dbReference>
<dbReference type="SUPFAM" id="SSF48179">
    <property type="entry name" value="6-phosphogluconate dehydrogenase C-terminal domain-like"/>
    <property type="match status" value="1"/>
</dbReference>
<feature type="domain" description="UDP-glucose/GDP-mannose dehydrogenase C-terminal" evidence="5">
    <location>
        <begin position="322"/>
        <end position="426"/>
    </location>
</feature>
<dbReference type="SUPFAM" id="SSF51735">
    <property type="entry name" value="NAD(P)-binding Rossmann-fold domains"/>
    <property type="match status" value="1"/>
</dbReference>
<evidence type="ECO:0000256" key="2">
    <source>
        <dbReference type="ARBA" id="ARBA00023002"/>
    </source>
</evidence>
<dbReference type="GO" id="GO:0051287">
    <property type="term" value="F:NAD binding"/>
    <property type="evidence" value="ECO:0007669"/>
    <property type="project" value="InterPro"/>
</dbReference>
<dbReference type="KEGG" id="acht:bsdcttw_27050"/>
<gene>
    <name evidence="6" type="primary">wbtE</name>
    <name evidence="6" type="ORF">bsdcttw_27050</name>
</gene>
<keyword evidence="2" id="KW-0560">Oxidoreductase</keyword>
<dbReference type="NCBIfam" id="TIGR03026">
    <property type="entry name" value="NDP-sugDHase"/>
    <property type="match status" value="1"/>
</dbReference>
<sequence length="439" mass="49343">MDLAKDLITKKESLSVVGLGYVGMPLALAFSKIYHVIGYDISSDVIMKYRSGLDPTKEVGDEAIQNAVIDFTDDESSLKNAKFHIIAVPTPVTAHKTPDLKPVEKASKIVGRNLTKGSVVVYESTVYPGVTEDICVPILEKYSGLICGKDFKVGYSPERINPGDKVHRLENIRKIVSGMDEETLQDVAEVYGQIITAGVYPVSSIKVAEAAKVVENSQRDINIAFMNELAMVFDRMQIDTREVIEAMGSKWNALHFYPGLVGGHCIGVDPYYFIYEAERLGYHSQIILSGRKINDGMGEFVTDIILKKLILTNKPVRDCKVVILGITFKENCPDIRNTKVVDIYHKLMEYGIEPVVYDPLANKEDTKKYYGIELASREEVSEADCLVFAVAHSEFINYKEDEITDMFRPGQSEEKVIIDVKGILNRKNWIEKGYQFWRL</sequence>
<evidence type="ECO:0000259" key="5">
    <source>
        <dbReference type="SMART" id="SM00984"/>
    </source>
</evidence>
<dbReference type="InterPro" id="IPR008927">
    <property type="entry name" value="6-PGluconate_DH-like_C_sf"/>
</dbReference>
<reference evidence="6 7" key="1">
    <citation type="submission" date="2020-08" db="EMBL/GenBank/DDBJ databases">
        <title>Draft genome sequencing of an Anaerocolumna strain isolated from anoxic soil subjected to BSD treatment.</title>
        <authorList>
            <person name="Uek A."/>
            <person name="Tonouchi A."/>
        </authorList>
    </citation>
    <scope>NUCLEOTIDE SEQUENCE [LARGE SCALE GENOMIC DNA]</scope>
    <source>
        <strain evidence="6 7">CTTW</strain>
    </source>
</reference>
<evidence type="ECO:0000313" key="7">
    <source>
        <dbReference type="Proteomes" id="UP000515703"/>
    </source>
</evidence>
<dbReference type="EMBL" id="AP023368">
    <property type="protein sequence ID" value="BCJ99664.1"/>
    <property type="molecule type" value="Genomic_DNA"/>
</dbReference>
<evidence type="ECO:0000256" key="3">
    <source>
        <dbReference type="ARBA" id="ARBA00023027"/>
    </source>
</evidence>
<protein>
    <submittedName>
        <fullName evidence="6">UDP-N-acetyl-D-galactosamine dehydrogenase</fullName>
    </submittedName>
</protein>
<evidence type="ECO:0000313" key="6">
    <source>
        <dbReference type="EMBL" id="BCJ99664.1"/>
    </source>
</evidence>
<reference evidence="6 7" key="2">
    <citation type="submission" date="2020-08" db="EMBL/GenBank/DDBJ databases">
        <authorList>
            <person name="Ueki A."/>
            <person name="Tonouchi A."/>
        </authorList>
    </citation>
    <scope>NUCLEOTIDE SEQUENCE [LARGE SCALE GENOMIC DNA]</scope>
    <source>
        <strain evidence="6 7">CTTW</strain>
    </source>
</reference>
<dbReference type="InterPro" id="IPR028359">
    <property type="entry name" value="UDP_ManNAc/GlcNAc_DH"/>
</dbReference>
<dbReference type="GO" id="GO:0016628">
    <property type="term" value="F:oxidoreductase activity, acting on the CH-CH group of donors, NAD or NADP as acceptor"/>
    <property type="evidence" value="ECO:0007669"/>
    <property type="project" value="InterPro"/>
</dbReference>
<proteinExistence type="inferred from homology"/>
<dbReference type="SUPFAM" id="SSF52413">
    <property type="entry name" value="UDP-glucose/GDP-mannose dehydrogenase C-terminal domain"/>
    <property type="match status" value="1"/>
</dbReference>
<dbReference type="PIRSF" id="PIRSF000124">
    <property type="entry name" value="UDPglc_GDPman_dh"/>
    <property type="match status" value="1"/>
</dbReference>
<evidence type="ECO:0000256" key="4">
    <source>
        <dbReference type="PIRNR" id="PIRNR000124"/>
    </source>
</evidence>
<dbReference type="InterPro" id="IPR036220">
    <property type="entry name" value="UDP-Glc/GDP-Man_DH_C_sf"/>
</dbReference>
<dbReference type="GO" id="GO:0000271">
    <property type="term" value="P:polysaccharide biosynthetic process"/>
    <property type="evidence" value="ECO:0007669"/>
    <property type="project" value="InterPro"/>
</dbReference>
<name>A0A7I8DQS5_9FIRM</name>
<keyword evidence="7" id="KW-1185">Reference proteome</keyword>
<dbReference type="Pfam" id="PF03721">
    <property type="entry name" value="UDPG_MGDP_dh_N"/>
    <property type="match status" value="1"/>
</dbReference>
<dbReference type="Proteomes" id="UP000515703">
    <property type="component" value="Chromosome"/>
</dbReference>
<dbReference type="InterPro" id="IPR017476">
    <property type="entry name" value="UDP-Glc/GDP-Man"/>
</dbReference>
<dbReference type="PANTHER" id="PTHR43491:SF2">
    <property type="entry name" value="UDP-N-ACETYL-D-MANNOSAMINE DEHYDROGENASE"/>
    <property type="match status" value="1"/>
</dbReference>
<dbReference type="Pfam" id="PF03720">
    <property type="entry name" value="UDPG_MGDP_dh_C"/>
    <property type="match status" value="1"/>
</dbReference>
<dbReference type="InterPro" id="IPR001732">
    <property type="entry name" value="UDP-Glc/GDP-Man_DH_N"/>
</dbReference>
<dbReference type="InterPro" id="IPR014026">
    <property type="entry name" value="UDP-Glc/GDP-Man_DH_dimer"/>
</dbReference>
<comment type="similarity">
    <text evidence="1 4">Belongs to the UDP-glucose/GDP-mannose dehydrogenase family.</text>
</comment>
<dbReference type="Pfam" id="PF00984">
    <property type="entry name" value="UDPG_MGDP_dh"/>
    <property type="match status" value="1"/>
</dbReference>
<accession>A0A7I8DQS5</accession>
<keyword evidence="3" id="KW-0520">NAD</keyword>
<organism evidence="6 7">
    <name type="scientific">Anaerocolumna chitinilytica</name>
    <dbReference type="NCBI Taxonomy" id="1727145"/>
    <lineage>
        <taxon>Bacteria</taxon>
        <taxon>Bacillati</taxon>
        <taxon>Bacillota</taxon>
        <taxon>Clostridia</taxon>
        <taxon>Lachnospirales</taxon>
        <taxon>Lachnospiraceae</taxon>
        <taxon>Anaerocolumna</taxon>
    </lineage>
</organism>
<dbReference type="PANTHER" id="PTHR43491">
    <property type="entry name" value="UDP-N-ACETYL-D-MANNOSAMINE DEHYDROGENASE"/>
    <property type="match status" value="1"/>
</dbReference>
<dbReference type="RefSeq" id="WP_185255411.1">
    <property type="nucleotide sequence ID" value="NZ_AP023368.1"/>
</dbReference>
<dbReference type="InterPro" id="IPR036291">
    <property type="entry name" value="NAD(P)-bd_dom_sf"/>
</dbReference>
<dbReference type="Gene3D" id="3.40.50.720">
    <property type="entry name" value="NAD(P)-binding Rossmann-like Domain"/>
    <property type="match status" value="2"/>
</dbReference>
<dbReference type="PIRSF" id="PIRSF500136">
    <property type="entry name" value="UDP_ManNAc_DH"/>
    <property type="match status" value="1"/>
</dbReference>
<dbReference type="AlphaFoldDB" id="A0A7I8DQS5"/>
<dbReference type="GO" id="GO:0016616">
    <property type="term" value="F:oxidoreductase activity, acting on the CH-OH group of donors, NAD or NADP as acceptor"/>
    <property type="evidence" value="ECO:0007669"/>
    <property type="project" value="InterPro"/>
</dbReference>